<dbReference type="GO" id="GO:0005829">
    <property type="term" value="C:cytosol"/>
    <property type="evidence" value="ECO:0007669"/>
    <property type="project" value="TreeGrafter"/>
</dbReference>
<evidence type="ECO:0000259" key="2">
    <source>
        <dbReference type="Pfam" id="PF02602"/>
    </source>
</evidence>
<reference evidence="3 4" key="1">
    <citation type="submission" date="2018-02" db="EMBL/GenBank/DDBJ databases">
        <title>The genomes of Aspergillus section Nigri reveals drivers in fungal speciation.</title>
        <authorList>
            <consortium name="DOE Joint Genome Institute"/>
            <person name="Vesth T.C."/>
            <person name="Nybo J."/>
            <person name="Theobald S."/>
            <person name="Brandl J."/>
            <person name="Frisvad J.C."/>
            <person name="Nielsen K.F."/>
            <person name="Lyhne E.K."/>
            <person name="Kogle M.E."/>
            <person name="Kuo A."/>
            <person name="Riley R."/>
            <person name="Clum A."/>
            <person name="Nolan M."/>
            <person name="Lipzen A."/>
            <person name="Salamov A."/>
            <person name="Henrissat B."/>
            <person name="Wiebenga A."/>
            <person name="De vries R.P."/>
            <person name="Grigoriev I.V."/>
            <person name="Mortensen U.H."/>
            <person name="Andersen M.R."/>
            <person name="Baker S.E."/>
        </authorList>
    </citation>
    <scope>NUCLEOTIDE SEQUENCE [LARGE SCALE GENOMIC DNA]</scope>
    <source>
        <strain evidence="3 4">CBS 121057</strain>
    </source>
</reference>
<dbReference type="VEuPathDB" id="FungiDB:BO78DRAFT_358115"/>
<evidence type="ECO:0000256" key="1">
    <source>
        <dbReference type="SAM" id="MobiDB-lite"/>
    </source>
</evidence>
<sequence>MEAPTPPILLLKTKSTPNDGYDEFFAQNNYTPTFIPVLEHHFHSTNLQSIHSLLTSGAFTPGSGRKYGGLIFTSQRAVEAFASVLEELDEPTSKHTRNLNIPIYTVGPATHRTLTSLILPYLPNATIHGKDTGNGQNLAHFILRHYNSLYTSSSTSTSSSSGGGGGDDTKPPLLFLVGEQRRDIIPKTLMDDGLPATERIGVEEVVVYETGVMRGFEEEFSGRVGRERAVMRRVIEEGDGEGWVTWVVVFSPTGGEGMLRGLGLLDNSQGQGQGQGRGGNEKVGEGEGQERRFFVATIGPTTRDYLRDEFGFEADVCAEKPSPEGVGKGIEGFMREWRAKRGL</sequence>
<dbReference type="InterPro" id="IPR039793">
    <property type="entry name" value="UROS/Hem4"/>
</dbReference>
<protein>
    <submittedName>
        <fullName evidence="3">Putative uroporphyrinogen-III synthase</fullName>
    </submittedName>
</protein>
<proteinExistence type="predicted"/>
<dbReference type="GO" id="GO:0006782">
    <property type="term" value="P:protoporphyrinogen IX biosynthetic process"/>
    <property type="evidence" value="ECO:0007669"/>
    <property type="project" value="UniProtKB-UniPathway"/>
</dbReference>
<dbReference type="FunFam" id="3.40.50.10090:FF:000011">
    <property type="entry name" value="Uroporphyrinogen-III synthase (UroS), putative"/>
    <property type="match status" value="1"/>
</dbReference>
<dbReference type="GO" id="GO:0004852">
    <property type="term" value="F:uroporphyrinogen-III synthase activity"/>
    <property type="evidence" value="ECO:0007669"/>
    <property type="project" value="InterPro"/>
</dbReference>
<dbReference type="CDD" id="cd06578">
    <property type="entry name" value="HemD"/>
    <property type="match status" value="1"/>
</dbReference>
<dbReference type="GO" id="GO:0006780">
    <property type="term" value="P:uroporphyrinogen III biosynthetic process"/>
    <property type="evidence" value="ECO:0007669"/>
    <property type="project" value="InterPro"/>
</dbReference>
<dbReference type="InterPro" id="IPR036108">
    <property type="entry name" value="4pyrrol_syn_uPrphyn_synt_sf"/>
</dbReference>
<keyword evidence="4" id="KW-1185">Reference proteome</keyword>
<dbReference type="Gene3D" id="3.40.50.10090">
    <property type="match status" value="2"/>
</dbReference>
<gene>
    <name evidence="3" type="ORF">BO78DRAFT_358115</name>
</gene>
<dbReference type="Pfam" id="PF02602">
    <property type="entry name" value="HEM4"/>
    <property type="match status" value="1"/>
</dbReference>
<evidence type="ECO:0000313" key="3">
    <source>
        <dbReference type="EMBL" id="PYI11576.1"/>
    </source>
</evidence>
<dbReference type="EMBL" id="KZ826317">
    <property type="protein sequence ID" value="PYI11576.1"/>
    <property type="molecule type" value="Genomic_DNA"/>
</dbReference>
<dbReference type="InterPro" id="IPR003754">
    <property type="entry name" value="4pyrrol_synth_uPrphyn_synth"/>
</dbReference>
<dbReference type="Proteomes" id="UP000248423">
    <property type="component" value="Unassembled WGS sequence"/>
</dbReference>
<dbReference type="SUPFAM" id="SSF69618">
    <property type="entry name" value="HemD-like"/>
    <property type="match status" value="1"/>
</dbReference>
<evidence type="ECO:0000313" key="4">
    <source>
        <dbReference type="Proteomes" id="UP000248423"/>
    </source>
</evidence>
<dbReference type="PANTHER" id="PTHR12390">
    <property type="entry name" value="UROPORPHYRINOGEN III SYNTHASE"/>
    <property type="match status" value="1"/>
</dbReference>
<feature type="region of interest" description="Disordered" evidence="1">
    <location>
        <begin position="266"/>
        <end position="286"/>
    </location>
</feature>
<dbReference type="PANTHER" id="PTHR12390:SF0">
    <property type="entry name" value="UROPORPHYRINOGEN-III SYNTHASE"/>
    <property type="match status" value="1"/>
</dbReference>
<dbReference type="OrthoDB" id="5595751at2759"/>
<dbReference type="STRING" id="1448318.A0A319EMT8"/>
<feature type="domain" description="Tetrapyrrole biosynthesis uroporphyrinogen III synthase" evidence="2">
    <location>
        <begin position="25"/>
        <end position="325"/>
    </location>
</feature>
<dbReference type="UniPathway" id="UPA00251">
    <property type="reaction ID" value="UER00320"/>
</dbReference>
<name>A0A319EMT8_ASPSB</name>
<accession>A0A319EMT8</accession>
<organism evidence="3 4">
    <name type="scientific">Aspergillus sclerotiicarbonarius (strain CBS 121057 / IBT 28362)</name>
    <dbReference type="NCBI Taxonomy" id="1448318"/>
    <lineage>
        <taxon>Eukaryota</taxon>
        <taxon>Fungi</taxon>
        <taxon>Dikarya</taxon>
        <taxon>Ascomycota</taxon>
        <taxon>Pezizomycotina</taxon>
        <taxon>Eurotiomycetes</taxon>
        <taxon>Eurotiomycetidae</taxon>
        <taxon>Eurotiales</taxon>
        <taxon>Aspergillaceae</taxon>
        <taxon>Aspergillus</taxon>
        <taxon>Aspergillus subgen. Circumdati</taxon>
    </lineage>
</organism>
<dbReference type="AlphaFoldDB" id="A0A319EMT8"/>